<dbReference type="Proteomes" id="UP000030106">
    <property type="component" value="Unassembled WGS sequence"/>
</dbReference>
<dbReference type="OrthoDB" id="5152817at2759"/>
<sequence length="336" mass="39703">MSENEIEDLKKQLKEARAREEEARAREKEARAREEEAKAREENERREKEKERREKETERREKEIERRKNRKTTLAEYLYNCHFDLYQKLRLAGPSESSTGLATSVDGKYYPRWLRPWHAFTDSQRREHFDDIIRICGEKRLFQQESTTRDNGINFEQKKAGFENDIDYFEKLAVQDPTWMILRHVCADKELRQRYQITKLMFISCIRNFNDLDEGIRAELSTGRGKQRPDGGGIRTGIDGNESPAFIYDHKAAHKFAVKDLKATLEKETLFLDVYEWAQTDKYKTDSTLRTKEREAARIAMALIQVFDYMLWYGVRATCFTLAPLRARQNGDSTNS</sequence>
<dbReference type="HOGENOM" id="CLU_075355_0_0_1"/>
<evidence type="ECO:0000313" key="3">
    <source>
        <dbReference type="Proteomes" id="UP000030106"/>
    </source>
</evidence>
<comment type="caution">
    <text evidence="2">The sequence shown here is derived from an EMBL/GenBank/DDBJ whole genome shotgun (WGS) entry which is preliminary data.</text>
</comment>
<dbReference type="AlphaFoldDB" id="A0A0A2V466"/>
<feature type="region of interest" description="Disordered" evidence="1">
    <location>
        <begin position="1"/>
        <end position="67"/>
    </location>
</feature>
<name>A0A0A2V466_BEABA</name>
<feature type="compositionally biased region" description="Basic and acidic residues" evidence="1">
    <location>
        <begin position="7"/>
        <end position="66"/>
    </location>
</feature>
<reference evidence="2 3" key="1">
    <citation type="submission" date="2012-10" db="EMBL/GenBank/DDBJ databases">
        <title>Genome sequencing and analysis of entomopathogenic fungi Beauveria bassiana D1-5.</title>
        <authorList>
            <person name="Li Q."/>
            <person name="Wang L."/>
            <person name="Zhang Z."/>
            <person name="Wang Q."/>
            <person name="Ren J."/>
            <person name="Wang M."/>
            <person name="Xu W."/>
            <person name="Wang J."/>
            <person name="Lu Y."/>
            <person name="Du Q."/>
            <person name="Sun Z."/>
        </authorList>
    </citation>
    <scope>NUCLEOTIDE SEQUENCE [LARGE SCALE GENOMIC DNA]</scope>
    <source>
        <strain evidence="2 3">D1-5</strain>
    </source>
</reference>
<organism evidence="2 3">
    <name type="scientific">Beauveria bassiana D1-5</name>
    <dbReference type="NCBI Taxonomy" id="1245745"/>
    <lineage>
        <taxon>Eukaryota</taxon>
        <taxon>Fungi</taxon>
        <taxon>Dikarya</taxon>
        <taxon>Ascomycota</taxon>
        <taxon>Pezizomycotina</taxon>
        <taxon>Sordariomycetes</taxon>
        <taxon>Hypocreomycetidae</taxon>
        <taxon>Hypocreales</taxon>
        <taxon>Cordycipitaceae</taxon>
        <taxon>Beauveria</taxon>
    </lineage>
</organism>
<accession>A0A0A2V466</accession>
<gene>
    <name evidence="2" type="ORF">BBAD15_g12538</name>
</gene>
<proteinExistence type="predicted"/>
<evidence type="ECO:0000256" key="1">
    <source>
        <dbReference type="SAM" id="MobiDB-lite"/>
    </source>
</evidence>
<dbReference type="STRING" id="1245745.A0A0A2V466"/>
<dbReference type="EMBL" id="ANFO01001712">
    <property type="protein sequence ID" value="KGQ02253.1"/>
    <property type="molecule type" value="Genomic_DNA"/>
</dbReference>
<evidence type="ECO:0000313" key="2">
    <source>
        <dbReference type="EMBL" id="KGQ02253.1"/>
    </source>
</evidence>
<evidence type="ECO:0008006" key="4">
    <source>
        <dbReference type="Google" id="ProtNLM"/>
    </source>
</evidence>
<protein>
    <recommendedName>
        <fullName evidence="4">Reticulocyte-binding protein 2 a</fullName>
    </recommendedName>
</protein>